<proteinExistence type="inferred from homology"/>
<dbReference type="InterPro" id="IPR047122">
    <property type="entry name" value="Trans-enoyl_RdTase-like"/>
</dbReference>
<dbReference type="EMBL" id="JAVFKD010000014">
    <property type="protein sequence ID" value="KAK5991436.1"/>
    <property type="molecule type" value="Genomic_DNA"/>
</dbReference>
<evidence type="ECO:0000256" key="3">
    <source>
        <dbReference type="ARBA" id="ARBA00023002"/>
    </source>
</evidence>
<dbReference type="InterPro" id="IPR011032">
    <property type="entry name" value="GroES-like_sf"/>
</dbReference>
<dbReference type="SMART" id="SM00829">
    <property type="entry name" value="PKS_ER"/>
    <property type="match status" value="1"/>
</dbReference>
<dbReference type="InterPro" id="IPR013154">
    <property type="entry name" value="ADH-like_N"/>
</dbReference>
<keyword evidence="3" id="KW-0560">Oxidoreductase</keyword>
<keyword evidence="6" id="KW-1185">Reference proteome</keyword>
<feature type="domain" description="Enoyl reductase (ER)" evidence="4">
    <location>
        <begin position="19"/>
        <end position="350"/>
    </location>
</feature>
<protein>
    <submittedName>
        <fullName evidence="5">Trans-enoyl reductase lepG</fullName>
    </submittedName>
</protein>
<evidence type="ECO:0000256" key="2">
    <source>
        <dbReference type="ARBA" id="ARBA00022857"/>
    </source>
</evidence>
<name>A0ABR0SH12_9HYPO</name>
<evidence type="ECO:0000313" key="5">
    <source>
        <dbReference type="EMBL" id="KAK5991436.1"/>
    </source>
</evidence>
<evidence type="ECO:0000259" key="4">
    <source>
        <dbReference type="SMART" id="SM00829"/>
    </source>
</evidence>
<evidence type="ECO:0000256" key="1">
    <source>
        <dbReference type="ARBA" id="ARBA00008072"/>
    </source>
</evidence>
<dbReference type="SUPFAM" id="SSF50129">
    <property type="entry name" value="GroES-like"/>
    <property type="match status" value="1"/>
</dbReference>
<dbReference type="Gene3D" id="3.40.50.720">
    <property type="entry name" value="NAD(P)-binding Rossmann-like Domain"/>
    <property type="match status" value="1"/>
</dbReference>
<dbReference type="SUPFAM" id="SSF51735">
    <property type="entry name" value="NAD(P)-binding Rossmann-fold domains"/>
    <property type="match status" value="1"/>
</dbReference>
<dbReference type="InterPro" id="IPR020843">
    <property type="entry name" value="ER"/>
</dbReference>
<comment type="caution">
    <text evidence="5">The sequence shown here is derived from an EMBL/GenBank/DDBJ whole genome shotgun (WGS) entry which is preliminary data.</text>
</comment>
<sequence>MANYTIPESQKALKIESAGTIVLRESCPVPSPLADEVLVKVTWVAINPFDAKSADLSPTPDATLGADFAGVVVSVGPEVKRSVAVGDRVCGSVFGNHPDEKENGAFAEFITVAGDLTLTIPDDMSFAEAATLGVAIATSGICLYQAAKLPLPGKGDRPDYVLIYGAGTATATILLQLARLSGLLPIAVCSPTHYDRVKALGAVEVFDYHSPNCSQDILEYTKDSLAYAVDCITNVDSMKLCYAAIGSKGGKYVALDAFPIRGHTRRTVKPDWILGVTIHGKRIPWQKPYKREAKPQDREFAESWFEVAQDLLSRQELICHPYEQGSGGLADVIEGVQLVRTGKVAGKKLVYEVAESV</sequence>
<evidence type="ECO:0000313" key="6">
    <source>
        <dbReference type="Proteomes" id="UP001338125"/>
    </source>
</evidence>
<reference evidence="5 6" key="1">
    <citation type="submission" date="2024-01" db="EMBL/GenBank/DDBJ databases">
        <title>Complete genome of Cladobotryum mycophilum ATHUM6906.</title>
        <authorList>
            <person name="Christinaki A.C."/>
            <person name="Myridakis A.I."/>
            <person name="Kouvelis V.N."/>
        </authorList>
    </citation>
    <scope>NUCLEOTIDE SEQUENCE [LARGE SCALE GENOMIC DNA]</scope>
    <source>
        <strain evidence="5 6">ATHUM6906</strain>
    </source>
</reference>
<dbReference type="Gene3D" id="3.90.180.10">
    <property type="entry name" value="Medium-chain alcohol dehydrogenases, catalytic domain"/>
    <property type="match status" value="1"/>
</dbReference>
<dbReference type="PANTHER" id="PTHR45348:SF6">
    <property type="entry name" value="TRANS-ENOYL REDUCTASE APDC"/>
    <property type="match status" value="1"/>
</dbReference>
<accession>A0ABR0SH12</accession>
<dbReference type="Proteomes" id="UP001338125">
    <property type="component" value="Unassembled WGS sequence"/>
</dbReference>
<dbReference type="PANTHER" id="PTHR45348">
    <property type="entry name" value="HYPOTHETICAL OXIDOREDUCTASE (EUROFUNG)"/>
    <property type="match status" value="1"/>
</dbReference>
<dbReference type="InterPro" id="IPR036291">
    <property type="entry name" value="NAD(P)-bd_dom_sf"/>
</dbReference>
<organism evidence="5 6">
    <name type="scientific">Cladobotryum mycophilum</name>
    <dbReference type="NCBI Taxonomy" id="491253"/>
    <lineage>
        <taxon>Eukaryota</taxon>
        <taxon>Fungi</taxon>
        <taxon>Dikarya</taxon>
        <taxon>Ascomycota</taxon>
        <taxon>Pezizomycotina</taxon>
        <taxon>Sordariomycetes</taxon>
        <taxon>Hypocreomycetidae</taxon>
        <taxon>Hypocreales</taxon>
        <taxon>Hypocreaceae</taxon>
        <taxon>Cladobotryum</taxon>
    </lineage>
</organism>
<dbReference type="CDD" id="cd08249">
    <property type="entry name" value="enoyl_reductase_like"/>
    <property type="match status" value="1"/>
</dbReference>
<keyword evidence="2" id="KW-0521">NADP</keyword>
<gene>
    <name evidence="5" type="ORF">PT974_09718</name>
</gene>
<comment type="similarity">
    <text evidence="1">Belongs to the zinc-containing alcohol dehydrogenase family.</text>
</comment>
<dbReference type="Pfam" id="PF08240">
    <property type="entry name" value="ADH_N"/>
    <property type="match status" value="1"/>
</dbReference>